<dbReference type="EMBL" id="DRWN01000042">
    <property type="protein sequence ID" value="HHK68553.1"/>
    <property type="molecule type" value="Genomic_DNA"/>
</dbReference>
<evidence type="ECO:0008006" key="3">
    <source>
        <dbReference type="Google" id="ProtNLM"/>
    </source>
</evidence>
<reference evidence="2" key="1">
    <citation type="journal article" date="2020" name="mSystems">
        <title>Genome- and Community-Level Interaction Insights into Carbon Utilization and Element Cycling Functions of Hydrothermarchaeota in Hydrothermal Sediment.</title>
        <authorList>
            <person name="Zhou Z."/>
            <person name="Liu Y."/>
            <person name="Xu W."/>
            <person name="Pan J."/>
            <person name="Luo Z.H."/>
            <person name="Li M."/>
        </authorList>
    </citation>
    <scope>NUCLEOTIDE SEQUENCE [LARGE SCALE GENOMIC DNA]</scope>
    <source>
        <strain evidence="2">SpSt-1056</strain>
    </source>
</reference>
<evidence type="ECO:0000256" key="1">
    <source>
        <dbReference type="SAM" id="Phobius"/>
    </source>
</evidence>
<comment type="caution">
    <text evidence="2">The sequence shown here is derived from an EMBL/GenBank/DDBJ whole genome shotgun (WGS) entry which is preliminary data.</text>
</comment>
<organism evidence="2">
    <name type="scientific">Caldiarchaeum subterraneum</name>
    <dbReference type="NCBI Taxonomy" id="311458"/>
    <lineage>
        <taxon>Archaea</taxon>
        <taxon>Nitrososphaerota</taxon>
        <taxon>Candidatus Caldarchaeales</taxon>
        <taxon>Candidatus Caldarchaeaceae</taxon>
        <taxon>Candidatus Caldarchaeum</taxon>
    </lineage>
</organism>
<keyword evidence="1" id="KW-0812">Transmembrane</keyword>
<evidence type="ECO:0000313" key="2">
    <source>
        <dbReference type="EMBL" id="HHK68553.1"/>
    </source>
</evidence>
<protein>
    <recommendedName>
        <fullName evidence="3">DUF4129 domain-containing protein</fullName>
    </recommendedName>
</protein>
<proteinExistence type="predicted"/>
<accession>A0A7C5QRD4</accession>
<name>A0A7C5QRD4_CALS0</name>
<keyword evidence="1" id="KW-1133">Transmembrane helix</keyword>
<keyword evidence="1" id="KW-0472">Membrane</keyword>
<feature type="transmembrane region" description="Helical" evidence="1">
    <location>
        <begin position="12"/>
        <end position="32"/>
    </location>
</feature>
<gene>
    <name evidence="2" type="ORF">ENM11_05300</name>
</gene>
<sequence length="149" mass="16657">MVSYLYDVSFWLVVNLFLTAAVVGLVLIRYSMTRGASRGEQKATGPDFRTELTLFQKLVEQGKTSDAVTQTFTQCFRKVCGVMGVDGRALTARELLGSGRLSKNIAVFLSEMYDVYEPVRYGLIPPTTENLERFRRSLEKLATEIAGVD</sequence>
<dbReference type="AlphaFoldDB" id="A0A7C5QRD4"/>